<gene>
    <name evidence="1" type="ORF">MKZ38_004427</name>
</gene>
<evidence type="ECO:0000313" key="1">
    <source>
        <dbReference type="EMBL" id="KAJ2905750.1"/>
    </source>
</evidence>
<comment type="caution">
    <text evidence="1">The sequence shown here is derived from an EMBL/GenBank/DDBJ whole genome shotgun (WGS) entry which is preliminary data.</text>
</comment>
<accession>A0AAD5RWK0</accession>
<dbReference type="EMBL" id="JAKWBI020000025">
    <property type="protein sequence ID" value="KAJ2905750.1"/>
    <property type="molecule type" value="Genomic_DNA"/>
</dbReference>
<keyword evidence="2" id="KW-1185">Reference proteome</keyword>
<proteinExistence type="predicted"/>
<dbReference type="Proteomes" id="UP001201980">
    <property type="component" value="Unassembled WGS sequence"/>
</dbReference>
<dbReference type="AlphaFoldDB" id="A0AAD5RWK0"/>
<organism evidence="1 2">
    <name type="scientific">Zalerion maritima</name>
    <dbReference type="NCBI Taxonomy" id="339359"/>
    <lineage>
        <taxon>Eukaryota</taxon>
        <taxon>Fungi</taxon>
        <taxon>Dikarya</taxon>
        <taxon>Ascomycota</taxon>
        <taxon>Pezizomycotina</taxon>
        <taxon>Sordariomycetes</taxon>
        <taxon>Lulworthiomycetidae</taxon>
        <taxon>Lulworthiales</taxon>
        <taxon>Lulworthiaceae</taxon>
        <taxon>Zalerion</taxon>
    </lineage>
</organism>
<name>A0AAD5RWK0_9PEZI</name>
<sequence length="244" mass="27775">MDDYATDCYGNPIRAPDGPFNLLMPAGRITLAPDPLPEDCFVRPPYQFNQVMEDGAVPIRSNLGTELELWELLRKYPGPQFMEYQGAVMKDGKVVGLCFKKFKEYLHDSLSRPENDWDYGSVLTLLGKPVEHMQELGFAVNVVGPKKVMVTDSDSGSIPRLAFLDFCQPPGISIHRNQEDAPFTSSYRNDEISLRLMRIYLGRMEEKRKPGETRHEEPINISGRIPRLEENTHKSANKAVFKRL</sequence>
<protein>
    <submittedName>
        <fullName evidence="1">Uncharacterized protein</fullName>
    </submittedName>
</protein>
<evidence type="ECO:0000313" key="2">
    <source>
        <dbReference type="Proteomes" id="UP001201980"/>
    </source>
</evidence>
<reference evidence="1" key="1">
    <citation type="submission" date="2022-07" db="EMBL/GenBank/DDBJ databases">
        <title>Draft genome sequence of Zalerion maritima ATCC 34329, a (micro)plastics degrading marine fungus.</title>
        <authorList>
            <person name="Paco A."/>
            <person name="Goncalves M.F.M."/>
            <person name="Rocha-Santos T.A.P."/>
            <person name="Alves A."/>
        </authorList>
    </citation>
    <scope>NUCLEOTIDE SEQUENCE</scope>
    <source>
        <strain evidence="1">ATCC 34329</strain>
    </source>
</reference>